<evidence type="ECO:0000256" key="1">
    <source>
        <dbReference type="ARBA" id="ARBA00006484"/>
    </source>
</evidence>
<dbReference type="EMBL" id="CAFBMK010000290">
    <property type="protein sequence ID" value="CAB4946114.1"/>
    <property type="molecule type" value="Genomic_DNA"/>
</dbReference>
<dbReference type="SMART" id="SM00822">
    <property type="entry name" value="PKS_KR"/>
    <property type="match status" value="1"/>
</dbReference>
<dbReference type="GO" id="GO:0016020">
    <property type="term" value="C:membrane"/>
    <property type="evidence" value="ECO:0007669"/>
    <property type="project" value="TreeGrafter"/>
</dbReference>
<gene>
    <name evidence="5" type="ORF">UFOPK3564_03230</name>
</gene>
<dbReference type="PRINTS" id="PR00081">
    <property type="entry name" value="GDHRDH"/>
</dbReference>
<sequence length="294" mass="31014">MSRLTLQGRGVLVTGAAGGIGAAVARRLVQRGARPVLLDLPGERLDRIAQELRSSAVAAPADVRDRAQVFAAVDAACEQTDGLVGAVIGAGLVRPETLVAQTEADARQVIDVNLYGTLWTFQAVMPHIDRQGGHALALSSIAGIAPIPLSGVYPATKAAVDSIVATVRTEAMNRPTSAGVVYLSAVDTQMNRDVQADPRAGRAMQHSSALLTRAITAEAVARRIVRALERRRRVITAPRWLAPTVVPQTITRATAEWFMGRTALRDELPGGEDSATALAERSEPVAERSAEGVA</sequence>
<name>A0A6J7JVB1_9ZZZZ</name>
<evidence type="ECO:0000313" key="5">
    <source>
        <dbReference type="EMBL" id="CAB4946114.1"/>
    </source>
</evidence>
<dbReference type="PANTHER" id="PTHR44196">
    <property type="entry name" value="DEHYDROGENASE/REDUCTASE SDR FAMILY MEMBER 7B"/>
    <property type="match status" value="1"/>
</dbReference>
<feature type="region of interest" description="Disordered" evidence="3">
    <location>
        <begin position="268"/>
        <end position="294"/>
    </location>
</feature>
<dbReference type="CDD" id="cd05233">
    <property type="entry name" value="SDR_c"/>
    <property type="match status" value="1"/>
</dbReference>
<keyword evidence="2" id="KW-0560">Oxidoreductase</keyword>
<evidence type="ECO:0000259" key="4">
    <source>
        <dbReference type="SMART" id="SM00822"/>
    </source>
</evidence>
<dbReference type="PROSITE" id="PS00061">
    <property type="entry name" value="ADH_SHORT"/>
    <property type="match status" value="1"/>
</dbReference>
<accession>A0A6J7JVB1</accession>
<comment type="similarity">
    <text evidence="1">Belongs to the short-chain dehydrogenases/reductases (SDR) family.</text>
</comment>
<dbReference type="InterPro" id="IPR020904">
    <property type="entry name" value="Sc_DH/Rdtase_CS"/>
</dbReference>
<organism evidence="5">
    <name type="scientific">freshwater metagenome</name>
    <dbReference type="NCBI Taxonomy" id="449393"/>
    <lineage>
        <taxon>unclassified sequences</taxon>
        <taxon>metagenomes</taxon>
        <taxon>ecological metagenomes</taxon>
    </lineage>
</organism>
<dbReference type="InterPro" id="IPR057326">
    <property type="entry name" value="KR_dom"/>
</dbReference>
<dbReference type="Pfam" id="PF00106">
    <property type="entry name" value="adh_short"/>
    <property type="match status" value="1"/>
</dbReference>
<dbReference type="InterPro" id="IPR002347">
    <property type="entry name" value="SDR_fam"/>
</dbReference>
<dbReference type="InterPro" id="IPR036291">
    <property type="entry name" value="NAD(P)-bd_dom_sf"/>
</dbReference>
<proteinExistence type="inferred from homology"/>
<dbReference type="Gene3D" id="3.40.50.720">
    <property type="entry name" value="NAD(P)-binding Rossmann-like Domain"/>
    <property type="match status" value="1"/>
</dbReference>
<evidence type="ECO:0000256" key="3">
    <source>
        <dbReference type="SAM" id="MobiDB-lite"/>
    </source>
</evidence>
<protein>
    <submittedName>
        <fullName evidence="5">Unannotated protein</fullName>
    </submittedName>
</protein>
<dbReference type="AlphaFoldDB" id="A0A6J7JVB1"/>
<feature type="compositionally biased region" description="Basic and acidic residues" evidence="3">
    <location>
        <begin position="280"/>
        <end position="294"/>
    </location>
</feature>
<evidence type="ECO:0000256" key="2">
    <source>
        <dbReference type="ARBA" id="ARBA00023002"/>
    </source>
</evidence>
<dbReference type="SUPFAM" id="SSF51735">
    <property type="entry name" value="NAD(P)-binding Rossmann-fold domains"/>
    <property type="match status" value="1"/>
</dbReference>
<feature type="domain" description="Ketoreductase" evidence="4">
    <location>
        <begin position="9"/>
        <end position="189"/>
    </location>
</feature>
<dbReference type="PANTHER" id="PTHR44196:SF1">
    <property type="entry name" value="DEHYDROGENASE_REDUCTASE SDR FAMILY MEMBER 7B"/>
    <property type="match status" value="1"/>
</dbReference>
<reference evidence="5" key="1">
    <citation type="submission" date="2020-05" db="EMBL/GenBank/DDBJ databases">
        <authorList>
            <person name="Chiriac C."/>
            <person name="Salcher M."/>
            <person name="Ghai R."/>
            <person name="Kavagutti S V."/>
        </authorList>
    </citation>
    <scope>NUCLEOTIDE SEQUENCE</scope>
</reference>
<dbReference type="GO" id="GO:0016491">
    <property type="term" value="F:oxidoreductase activity"/>
    <property type="evidence" value="ECO:0007669"/>
    <property type="project" value="UniProtKB-KW"/>
</dbReference>